<feature type="transmembrane region" description="Helical" evidence="6">
    <location>
        <begin position="231"/>
        <end position="254"/>
    </location>
</feature>
<evidence type="ECO:0000313" key="8">
    <source>
        <dbReference type="Proteomes" id="UP001197247"/>
    </source>
</evidence>
<gene>
    <name evidence="7" type="primary">cbiQ</name>
    <name evidence="7" type="ORF">KIH74_24885</name>
</gene>
<dbReference type="RefSeq" id="WP_214158583.1">
    <property type="nucleotide sequence ID" value="NZ_JAHBAY010000011.1"/>
</dbReference>
<dbReference type="CDD" id="cd16914">
    <property type="entry name" value="EcfT"/>
    <property type="match status" value="1"/>
</dbReference>
<keyword evidence="2" id="KW-1003">Cell membrane</keyword>
<dbReference type="InterPro" id="IPR012809">
    <property type="entry name" value="ECF_CbiQ"/>
</dbReference>
<name>A0ABS5TM71_9ACTN</name>
<reference evidence="7 8" key="1">
    <citation type="submission" date="2021-05" db="EMBL/GenBank/DDBJ databases">
        <title>Kineosporia and Streptomyces sp. nov. two new marine actinobacteria isolated from Coral.</title>
        <authorList>
            <person name="Buangrab K."/>
            <person name="Sutthacheep M."/>
            <person name="Yeemin T."/>
            <person name="Harunari E."/>
            <person name="Igarashi Y."/>
            <person name="Kanchanasin P."/>
            <person name="Tanasupawat S."/>
            <person name="Phongsopitanun W."/>
        </authorList>
    </citation>
    <scope>NUCLEOTIDE SEQUENCE [LARGE SCALE GENOMIC DNA]</scope>
    <source>
        <strain evidence="7 8">J2-2</strain>
    </source>
</reference>
<dbReference type="Pfam" id="PF02361">
    <property type="entry name" value="CbiQ"/>
    <property type="match status" value="1"/>
</dbReference>
<sequence length="256" mass="27356">MSGGHAHHTLYLPGTSVLHRLPAQVKLVAAVLAVLAVVSAPREQFWAFGVFAAVILALAAVARIPPGLLARRLLIEVPFIGFALLLPFVARGERTEVLGLHLSVEGLWGAWELMATATLGVAVSILLAATTPLREVLTGLERLRMPTLIVQIMSFMIRYADVVADELRRMRIARESRGFVASNLRHWPVLGLSAGALFVRCFERGERVHLAMLSRGYDGRMPTGSEAGAGLASWGVGLALPATFAVVSIVAAVIGS</sequence>
<keyword evidence="8" id="KW-1185">Reference proteome</keyword>
<evidence type="ECO:0000256" key="6">
    <source>
        <dbReference type="SAM" id="Phobius"/>
    </source>
</evidence>
<evidence type="ECO:0000313" key="7">
    <source>
        <dbReference type="EMBL" id="MBT0772204.1"/>
    </source>
</evidence>
<protein>
    <submittedName>
        <fullName evidence="7">Cobalt ECF transporter T component CbiQ</fullName>
    </submittedName>
</protein>
<keyword evidence="4 6" id="KW-1133">Transmembrane helix</keyword>
<dbReference type="InterPro" id="IPR051611">
    <property type="entry name" value="ECF_transporter_component"/>
</dbReference>
<feature type="transmembrane region" description="Helical" evidence="6">
    <location>
        <begin position="110"/>
        <end position="131"/>
    </location>
</feature>
<dbReference type="InterPro" id="IPR003339">
    <property type="entry name" value="ABC/ECF_trnsptr_transmembrane"/>
</dbReference>
<feature type="transmembrane region" description="Helical" evidence="6">
    <location>
        <begin position="73"/>
        <end position="90"/>
    </location>
</feature>
<comment type="caution">
    <text evidence="7">The sequence shown here is derived from an EMBL/GenBank/DDBJ whole genome shotgun (WGS) entry which is preliminary data.</text>
</comment>
<keyword evidence="3 6" id="KW-0812">Transmembrane</keyword>
<accession>A0ABS5TM71</accession>
<dbReference type="Proteomes" id="UP001197247">
    <property type="component" value="Unassembled WGS sequence"/>
</dbReference>
<evidence type="ECO:0000256" key="5">
    <source>
        <dbReference type="ARBA" id="ARBA00023136"/>
    </source>
</evidence>
<dbReference type="NCBIfam" id="TIGR02454">
    <property type="entry name" value="ECF_T_CbiQ"/>
    <property type="match status" value="1"/>
</dbReference>
<evidence type="ECO:0000256" key="1">
    <source>
        <dbReference type="ARBA" id="ARBA00004651"/>
    </source>
</evidence>
<feature type="transmembrane region" description="Helical" evidence="6">
    <location>
        <begin position="45"/>
        <end position="61"/>
    </location>
</feature>
<evidence type="ECO:0000256" key="2">
    <source>
        <dbReference type="ARBA" id="ARBA00022475"/>
    </source>
</evidence>
<dbReference type="PANTHER" id="PTHR34857:SF2">
    <property type="entry name" value="SLL0384 PROTEIN"/>
    <property type="match status" value="1"/>
</dbReference>
<evidence type="ECO:0000256" key="4">
    <source>
        <dbReference type="ARBA" id="ARBA00022989"/>
    </source>
</evidence>
<dbReference type="EMBL" id="JAHBAY010000011">
    <property type="protein sequence ID" value="MBT0772204.1"/>
    <property type="molecule type" value="Genomic_DNA"/>
</dbReference>
<evidence type="ECO:0000256" key="3">
    <source>
        <dbReference type="ARBA" id="ARBA00022692"/>
    </source>
</evidence>
<proteinExistence type="predicted"/>
<keyword evidence="5 6" id="KW-0472">Membrane</keyword>
<dbReference type="PANTHER" id="PTHR34857">
    <property type="entry name" value="SLL0384 PROTEIN"/>
    <property type="match status" value="1"/>
</dbReference>
<organism evidence="7 8">
    <name type="scientific">Kineosporia corallincola</name>
    <dbReference type="NCBI Taxonomy" id="2835133"/>
    <lineage>
        <taxon>Bacteria</taxon>
        <taxon>Bacillati</taxon>
        <taxon>Actinomycetota</taxon>
        <taxon>Actinomycetes</taxon>
        <taxon>Kineosporiales</taxon>
        <taxon>Kineosporiaceae</taxon>
        <taxon>Kineosporia</taxon>
    </lineage>
</organism>
<comment type="subcellular location">
    <subcellularLocation>
        <location evidence="1">Cell membrane</location>
        <topology evidence="1">Multi-pass membrane protein</topology>
    </subcellularLocation>
</comment>